<dbReference type="OrthoDB" id="9798669at2"/>
<dbReference type="SUPFAM" id="SSF51735">
    <property type="entry name" value="NAD(P)-binding Rossmann-fold domains"/>
    <property type="match status" value="1"/>
</dbReference>
<evidence type="ECO:0000313" key="1">
    <source>
        <dbReference type="EMBL" id="TDG25952.1"/>
    </source>
</evidence>
<dbReference type="Gene3D" id="3.40.50.720">
    <property type="entry name" value="NAD(P)-binding Rossmann-like Domain"/>
    <property type="match status" value="1"/>
</dbReference>
<sequence>MNKIIPTTLVRGSTGKTGSRVAANLINRGLPVRTAARSRADVAFDWSRRESYAPALDGIGRVYLVALTGTPPHTFRNFAHSNANAWKVSQ</sequence>
<dbReference type="AlphaFoldDB" id="A0A4R5MFG4"/>
<dbReference type="InterPro" id="IPR036291">
    <property type="entry name" value="NAD(P)-bd_dom_sf"/>
</dbReference>
<protein>
    <recommendedName>
        <fullName evidence="3">NAD(P)-binding protein</fullName>
    </recommendedName>
</protein>
<organism evidence="1 2">
    <name type="scientific">Paraburkholderia silviterrae</name>
    <dbReference type="NCBI Taxonomy" id="2528715"/>
    <lineage>
        <taxon>Bacteria</taxon>
        <taxon>Pseudomonadati</taxon>
        <taxon>Pseudomonadota</taxon>
        <taxon>Betaproteobacteria</taxon>
        <taxon>Burkholderiales</taxon>
        <taxon>Burkholderiaceae</taxon>
        <taxon>Paraburkholderia</taxon>
    </lineage>
</organism>
<name>A0A4R5MFG4_9BURK</name>
<evidence type="ECO:0000313" key="2">
    <source>
        <dbReference type="Proteomes" id="UP000295722"/>
    </source>
</evidence>
<dbReference type="Proteomes" id="UP000295722">
    <property type="component" value="Unassembled WGS sequence"/>
</dbReference>
<evidence type="ECO:0008006" key="3">
    <source>
        <dbReference type="Google" id="ProtNLM"/>
    </source>
</evidence>
<reference evidence="1 2" key="1">
    <citation type="submission" date="2019-03" db="EMBL/GenBank/DDBJ databases">
        <title>Paraburkholderia sp. 4M-K11, isolated from subtropical forest soil.</title>
        <authorList>
            <person name="Gao Z.-H."/>
            <person name="Qiu L.-H."/>
        </authorList>
    </citation>
    <scope>NUCLEOTIDE SEQUENCE [LARGE SCALE GENOMIC DNA]</scope>
    <source>
        <strain evidence="1 2">4M-K11</strain>
    </source>
</reference>
<proteinExistence type="predicted"/>
<dbReference type="EMBL" id="SMRP01000001">
    <property type="protein sequence ID" value="TDG25952.1"/>
    <property type="molecule type" value="Genomic_DNA"/>
</dbReference>
<keyword evidence="2" id="KW-1185">Reference proteome</keyword>
<comment type="caution">
    <text evidence="1">The sequence shown here is derived from an EMBL/GenBank/DDBJ whole genome shotgun (WGS) entry which is preliminary data.</text>
</comment>
<dbReference type="RefSeq" id="WP_133193004.1">
    <property type="nucleotide sequence ID" value="NZ_JBHUCW010000015.1"/>
</dbReference>
<gene>
    <name evidence="1" type="ORF">EYW47_00885</name>
</gene>
<accession>A0A4R5MFG4</accession>